<dbReference type="Pfam" id="PF07589">
    <property type="entry name" value="PEP-CTERM"/>
    <property type="match status" value="1"/>
</dbReference>
<dbReference type="RefSeq" id="WP_400879968.1">
    <property type="nucleotide sequence ID" value="NZ_JBIWXY010000001.1"/>
</dbReference>
<gene>
    <name evidence="4" type="ORF">ACIKP9_04755</name>
</gene>
<evidence type="ECO:0000313" key="5">
    <source>
        <dbReference type="Proteomes" id="UP001617669"/>
    </source>
</evidence>
<protein>
    <submittedName>
        <fullName evidence="4">DUF642 domain-containing protein</fullName>
    </submittedName>
</protein>
<dbReference type="EMBL" id="JBIWXY010000001">
    <property type="protein sequence ID" value="MFJ5445532.1"/>
    <property type="molecule type" value="Genomic_DNA"/>
</dbReference>
<evidence type="ECO:0000259" key="2">
    <source>
        <dbReference type="Pfam" id="PF04862"/>
    </source>
</evidence>
<dbReference type="InterPro" id="IPR013424">
    <property type="entry name" value="Ice-binding_C"/>
</dbReference>
<accession>A0ABW8GJH9</accession>
<feature type="chain" id="PRO_5045223612" evidence="1">
    <location>
        <begin position="22"/>
        <end position="214"/>
    </location>
</feature>
<keyword evidence="5" id="KW-1185">Reference proteome</keyword>
<evidence type="ECO:0000259" key="3">
    <source>
        <dbReference type="Pfam" id="PF07589"/>
    </source>
</evidence>
<dbReference type="Pfam" id="PF04862">
    <property type="entry name" value="DUF642"/>
    <property type="match status" value="1"/>
</dbReference>
<organism evidence="4 5">
    <name type="scientific">Methylobacillus methanolivorans</name>
    <dbReference type="NCBI Taxonomy" id="1848927"/>
    <lineage>
        <taxon>Bacteria</taxon>
        <taxon>Pseudomonadati</taxon>
        <taxon>Pseudomonadota</taxon>
        <taxon>Betaproteobacteria</taxon>
        <taxon>Nitrosomonadales</taxon>
        <taxon>Methylophilaceae</taxon>
        <taxon>Methylobacillus</taxon>
    </lineage>
</organism>
<feature type="domain" description="DUF642" evidence="2">
    <location>
        <begin position="25"/>
        <end position="179"/>
    </location>
</feature>
<dbReference type="Proteomes" id="UP001617669">
    <property type="component" value="Unassembled WGS sequence"/>
</dbReference>
<dbReference type="Gene3D" id="2.60.120.260">
    <property type="entry name" value="Galactose-binding domain-like"/>
    <property type="match status" value="1"/>
</dbReference>
<keyword evidence="1" id="KW-0732">Signal</keyword>
<dbReference type="NCBIfam" id="TIGR02595">
    <property type="entry name" value="PEP_CTERM"/>
    <property type="match status" value="1"/>
</dbReference>
<reference evidence="4 5" key="1">
    <citation type="submission" date="2024-11" db="EMBL/GenBank/DDBJ databases">
        <authorList>
            <person name="Kaparullina E.N."/>
            <person name="Delegan Y.A."/>
            <person name="Doronina N.V."/>
        </authorList>
    </citation>
    <scope>NUCLEOTIDE SEQUENCE [LARGE SCALE GENOMIC DNA]</scope>
    <source>
        <strain evidence="4 5">7sh_L</strain>
    </source>
</reference>
<comment type="caution">
    <text evidence="4">The sequence shown here is derived from an EMBL/GenBank/DDBJ whole genome shotgun (WGS) entry which is preliminary data.</text>
</comment>
<evidence type="ECO:0000313" key="4">
    <source>
        <dbReference type="EMBL" id="MFJ5445532.1"/>
    </source>
</evidence>
<feature type="domain" description="Ice-binding protein C-terminal" evidence="3">
    <location>
        <begin position="181"/>
        <end position="205"/>
    </location>
</feature>
<sequence>MNKLTMVACGALLAASSGVNAANIVVNGSFEADTISGAYEQLANVTGWESTGQFEIQRGSDHGGWSAFNTAYDGEQYLELNSTALTSVWQDLSTTTGQLYNLSFAYSGRSDTPGGLNSALEVYWGGSQVVATSVTSHSGWVVYNFSNLVASNALTTLKFTSIEPQNAPSYGSFLDGVVVTAVPEPSTYGMLALGLGVMGLISRRKRQQDQHHLY</sequence>
<name>A0ABW8GJH9_9PROT</name>
<feature type="signal peptide" evidence="1">
    <location>
        <begin position="1"/>
        <end position="21"/>
    </location>
</feature>
<proteinExistence type="predicted"/>
<evidence type="ECO:0000256" key="1">
    <source>
        <dbReference type="SAM" id="SignalP"/>
    </source>
</evidence>
<dbReference type="InterPro" id="IPR006946">
    <property type="entry name" value="DGR2-like_dom"/>
</dbReference>